<dbReference type="SUPFAM" id="SSF51182">
    <property type="entry name" value="RmlC-like cupins"/>
    <property type="match status" value="1"/>
</dbReference>
<gene>
    <name evidence="3" type="ORF">VSS16_19410</name>
</gene>
<dbReference type="SMART" id="SM00530">
    <property type="entry name" value="HTH_XRE"/>
    <property type="match status" value="1"/>
</dbReference>
<accession>A0ABV5EDI9</accession>
<evidence type="ECO:0000259" key="2">
    <source>
        <dbReference type="PROSITE" id="PS50943"/>
    </source>
</evidence>
<dbReference type="Gene3D" id="1.10.260.40">
    <property type="entry name" value="lambda repressor-like DNA-binding domains"/>
    <property type="match status" value="1"/>
</dbReference>
<keyword evidence="1" id="KW-0238">DNA-binding</keyword>
<dbReference type="CDD" id="cd02209">
    <property type="entry name" value="cupin_XRE_C"/>
    <property type="match status" value="1"/>
</dbReference>
<dbReference type="InterPro" id="IPR001387">
    <property type="entry name" value="Cro/C1-type_HTH"/>
</dbReference>
<dbReference type="InterPro" id="IPR010982">
    <property type="entry name" value="Lambda_DNA-bd_dom_sf"/>
</dbReference>
<dbReference type="InterPro" id="IPR011051">
    <property type="entry name" value="RmlC_Cupin_sf"/>
</dbReference>
<feature type="domain" description="HTH cro/C1-type" evidence="2">
    <location>
        <begin position="16"/>
        <end position="70"/>
    </location>
</feature>
<dbReference type="RefSeq" id="WP_376733558.1">
    <property type="nucleotide sequence ID" value="NZ_JAYMRP010000016.1"/>
</dbReference>
<name>A0ABV5EDI9_9ACTN</name>
<dbReference type="CDD" id="cd00093">
    <property type="entry name" value="HTH_XRE"/>
    <property type="match status" value="1"/>
</dbReference>
<comment type="caution">
    <text evidence="3">The sequence shown here is derived from an EMBL/GenBank/DDBJ whole genome shotgun (WGS) entry which is preliminary data.</text>
</comment>
<dbReference type="PANTHER" id="PTHR46797">
    <property type="entry name" value="HTH-TYPE TRANSCRIPTIONAL REGULATOR"/>
    <property type="match status" value="1"/>
</dbReference>
<dbReference type="Proteomes" id="UP001585080">
    <property type="component" value="Unassembled WGS sequence"/>
</dbReference>
<reference evidence="3 4" key="1">
    <citation type="submission" date="2024-01" db="EMBL/GenBank/DDBJ databases">
        <title>Genome mining of biosynthetic gene clusters to explore secondary metabolites of Streptomyces sp.</title>
        <authorList>
            <person name="Baig A."/>
            <person name="Ajitkumar Shintre N."/>
            <person name="Kumar H."/>
            <person name="Anbarasu A."/>
            <person name="Ramaiah S."/>
        </authorList>
    </citation>
    <scope>NUCLEOTIDE SEQUENCE [LARGE SCALE GENOMIC DNA]</scope>
    <source>
        <strain evidence="3 4">A57</strain>
    </source>
</reference>
<organism evidence="3 4">
    <name type="scientific">Streptomyces broussonetiae</name>
    <dbReference type="NCBI Taxonomy" id="2686304"/>
    <lineage>
        <taxon>Bacteria</taxon>
        <taxon>Bacillati</taxon>
        <taxon>Actinomycetota</taxon>
        <taxon>Actinomycetes</taxon>
        <taxon>Kitasatosporales</taxon>
        <taxon>Streptomycetaceae</taxon>
        <taxon>Streptomyces</taxon>
    </lineage>
</organism>
<sequence length="192" mass="20849">MAVTSASVTARVGGKIRRARLARGLSLNELSRLASVAKATLAQLERGQGNPTLETLTSLATYLSIPLPDLFSPDTVPQPQVTRAGEGMVVRDDGLTLRLLHSATGERALYEIFDLRLAEGVYESDSHGEGVLEHLIVHNGEMRVGPHGRPVRLRAGDFVSFTADGPHSYESLHGETRATLVVFYPARVPDRR</sequence>
<dbReference type="Gene3D" id="2.60.120.10">
    <property type="entry name" value="Jelly Rolls"/>
    <property type="match status" value="1"/>
</dbReference>
<proteinExistence type="predicted"/>
<dbReference type="EMBL" id="JAYMRP010000016">
    <property type="protein sequence ID" value="MFB8774871.1"/>
    <property type="molecule type" value="Genomic_DNA"/>
</dbReference>
<dbReference type="InterPro" id="IPR014710">
    <property type="entry name" value="RmlC-like_jellyroll"/>
</dbReference>
<dbReference type="Pfam" id="PF01381">
    <property type="entry name" value="HTH_3"/>
    <property type="match status" value="1"/>
</dbReference>
<evidence type="ECO:0000256" key="1">
    <source>
        <dbReference type="ARBA" id="ARBA00023125"/>
    </source>
</evidence>
<dbReference type="SUPFAM" id="SSF47413">
    <property type="entry name" value="lambda repressor-like DNA-binding domains"/>
    <property type="match status" value="1"/>
</dbReference>
<dbReference type="Pfam" id="PF07883">
    <property type="entry name" value="Cupin_2"/>
    <property type="match status" value="1"/>
</dbReference>
<dbReference type="InterPro" id="IPR013096">
    <property type="entry name" value="Cupin_2"/>
</dbReference>
<keyword evidence="4" id="KW-1185">Reference proteome</keyword>
<evidence type="ECO:0000313" key="4">
    <source>
        <dbReference type="Proteomes" id="UP001585080"/>
    </source>
</evidence>
<dbReference type="PROSITE" id="PS50943">
    <property type="entry name" value="HTH_CROC1"/>
    <property type="match status" value="1"/>
</dbReference>
<dbReference type="InterPro" id="IPR050807">
    <property type="entry name" value="TransReg_Diox_bact_type"/>
</dbReference>
<evidence type="ECO:0000313" key="3">
    <source>
        <dbReference type="EMBL" id="MFB8774871.1"/>
    </source>
</evidence>
<dbReference type="PANTHER" id="PTHR46797:SF1">
    <property type="entry name" value="METHYLPHOSPHONATE SYNTHASE"/>
    <property type="match status" value="1"/>
</dbReference>
<protein>
    <submittedName>
        <fullName evidence="3">XRE family transcriptional regulator</fullName>
    </submittedName>
</protein>